<evidence type="ECO:0000313" key="1">
    <source>
        <dbReference type="EMBL" id="PLW35649.1"/>
    </source>
</evidence>
<comment type="caution">
    <text evidence="1">The sequence shown here is derived from an EMBL/GenBank/DDBJ whole genome shotgun (WGS) entry which is preliminary data.</text>
</comment>
<organism evidence="1 2">
    <name type="scientific">Puccinia coronata f. sp. avenae</name>
    <dbReference type="NCBI Taxonomy" id="200324"/>
    <lineage>
        <taxon>Eukaryota</taxon>
        <taxon>Fungi</taxon>
        <taxon>Dikarya</taxon>
        <taxon>Basidiomycota</taxon>
        <taxon>Pucciniomycotina</taxon>
        <taxon>Pucciniomycetes</taxon>
        <taxon>Pucciniales</taxon>
        <taxon>Pucciniaceae</taxon>
        <taxon>Puccinia</taxon>
    </lineage>
</organism>
<gene>
    <name evidence="1" type="ORF">PCASD_10228</name>
</gene>
<dbReference type="Proteomes" id="UP000235392">
    <property type="component" value="Unassembled WGS sequence"/>
</dbReference>
<sequence>MTEGSISGCSGMSREFTILAHGNLRIDIKELPSMILLTFSTASAGSSGRTAPMRASATPAIVPVNCLVAQLRQHHINQLAHLLLLLVKP</sequence>
<reference evidence="1 2" key="1">
    <citation type="submission" date="2017-11" db="EMBL/GenBank/DDBJ databases">
        <title>De novo assembly and phasing of dikaryotic genomes from two isolates of Puccinia coronata f. sp. avenae, the causal agent of oat crown rust.</title>
        <authorList>
            <person name="Miller M.E."/>
            <person name="Zhang Y."/>
            <person name="Omidvar V."/>
            <person name="Sperschneider J."/>
            <person name="Schwessinger B."/>
            <person name="Raley C."/>
            <person name="Palmer J.M."/>
            <person name="Garnica D."/>
            <person name="Upadhyaya N."/>
            <person name="Rathjen J."/>
            <person name="Taylor J.M."/>
            <person name="Park R.F."/>
            <person name="Dodds P.N."/>
            <person name="Hirsch C.D."/>
            <person name="Kianian S.F."/>
            <person name="Figueroa M."/>
        </authorList>
    </citation>
    <scope>NUCLEOTIDE SEQUENCE [LARGE SCALE GENOMIC DNA]</scope>
    <source>
        <strain evidence="1">12SD80</strain>
    </source>
</reference>
<dbReference type="EMBL" id="PGCI01000174">
    <property type="protein sequence ID" value="PLW35649.1"/>
    <property type="molecule type" value="Genomic_DNA"/>
</dbReference>
<dbReference type="AlphaFoldDB" id="A0A2N5UD27"/>
<proteinExistence type="predicted"/>
<name>A0A2N5UD27_9BASI</name>
<evidence type="ECO:0000313" key="2">
    <source>
        <dbReference type="Proteomes" id="UP000235392"/>
    </source>
</evidence>
<protein>
    <submittedName>
        <fullName evidence="1">Uncharacterized protein</fullName>
    </submittedName>
</protein>
<accession>A0A2N5UD27</accession>